<dbReference type="EMBL" id="CAJPEV010000662">
    <property type="protein sequence ID" value="CAG0887372.1"/>
    <property type="molecule type" value="Genomic_DNA"/>
</dbReference>
<dbReference type="EMBL" id="LR900179">
    <property type="protein sequence ID" value="CAD7244567.1"/>
    <property type="molecule type" value="Genomic_DNA"/>
</dbReference>
<evidence type="ECO:0000313" key="2">
    <source>
        <dbReference type="Proteomes" id="UP000677054"/>
    </source>
</evidence>
<dbReference type="Proteomes" id="UP000677054">
    <property type="component" value="Unassembled WGS sequence"/>
</dbReference>
<accession>A0A7R8X6Z5</accession>
<proteinExistence type="predicted"/>
<gene>
    <name evidence="1" type="ORF">DSTB1V02_LOCUS4461</name>
</gene>
<organism evidence="1">
    <name type="scientific">Darwinula stevensoni</name>
    <dbReference type="NCBI Taxonomy" id="69355"/>
    <lineage>
        <taxon>Eukaryota</taxon>
        <taxon>Metazoa</taxon>
        <taxon>Ecdysozoa</taxon>
        <taxon>Arthropoda</taxon>
        <taxon>Crustacea</taxon>
        <taxon>Oligostraca</taxon>
        <taxon>Ostracoda</taxon>
        <taxon>Podocopa</taxon>
        <taxon>Podocopida</taxon>
        <taxon>Darwinulocopina</taxon>
        <taxon>Darwinuloidea</taxon>
        <taxon>Darwinulidae</taxon>
        <taxon>Darwinula</taxon>
    </lineage>
</organism>
<dbReference type="AlphaFoldDB" id="A0A7R8X6Z5"/>
<reference evidence="1" key="1">
    <citation type="submission" date="2020-11" db="EMBL/GenBank/DDBJ databases">
        <authorList>
            <person name="Tran Van P."/>
        </authorList>
    </citation>
    <scope>NUCLEOTIDE SEQUENCE</scope>
</reference>
<name>A0A7R8X6Z5_9CRUS</name>
<sequence>MPCGSVLLAAVAAYPSEKEDEGIPLVVEAAEANSLYDEEGKAIVKRGGGGGGGCGGGGGYGGGYGGGCGGGGGKGKGGGYGYGPDIHHYHVKAMPFVVYKHEFPRSGRRSKSSGSSPYLAGTRCKTLYSGLFLAEALGAVFPHALRFHCSVEGSSSSKGGRF</sequence>
<keyword evidence="2" id="KW-1185">Reference proteome</keyword>
<evidence type="ECO:0000313" key="1">
    <source>
        <dbReference type="EMBL" id="CAD7244567.1"/>
    </source>
</evidence>
<protein>
    <submittedName>
        <fullName evidence="1">Uncharacterized protein</fullName>
    </submittedName>
</protein>